<dbReference type="InterPro" id="IPR055275">
    <property type="entry name" value="Ferredox_Rdtase"/>
</dbReference>
<evidence type="ECO:0000313" key="7">
    <source>
        <dbReference type="Proteomes" id="UP001219933"/>
    </source>
</evidence>
<dbReference type="AlphaFoldDB" id="A0AAF0EWU2"/>
<dbReference type="PANTHER" id="PTHR48467">
    <property type="entry name" value="GLUTAMATE SYNTHASE 1 [NADH], CHLOROPLASTIC-LIKE"/>
    <property type="match status" value="1"/>
</dbReference>
<dbReference type="Pfam" id="PF03665">
    <property type="entry name" value="UPF0172"/>
    <property type="match status" value="1"/>
</dbReference>
<name>A0AAF0EWU2_9BASI</name>
<sequence>MTSVELSSAAYRKIVLHAAKYPSQPCAGLLVGSKNAVEDAVPLTHLLPVLGPAGEAGIDLTITRAKERGVDIIGLYEAPVAQDTTEISNLGTAVAEALDGHVTGKPLALVAVGKNLLGKDHGLAGAKVTVSGYNDALVADIRADISAGRFVDDWDDHLADPRVDWWAYGFYTAARVLHAFDPAHGTGENGVEVHMYEQLPAPFGLVRYGVAPDHPDVRNSEHRFDQIARDPRFRFFGNVAVCDGAPSASTQPHVSLSDLSSRYTHLLFAYGASEARALGVPGSDGSLKNVFSALDFVEWYNGHPRAHAPGGVAETIANLNGEDLRHVTVVGAGNVAIDVARVLLRATSHAPRDALAQTDMPQIVLDTLRRWQVEHVDVVARRGPANAAFTNKELREMLALPHAPMKPIPAALLADAMDALPEDAGSRRAHKRLLAQLEKGSVRPWSTEVRPRWALEFFRSPSAILGDTGTVQRVRWDVTKLESGRAVPTGEQVDTPADMVVASVGYEAQPLPGEAGTMTFDTKKHVVPNERGRVVGAHGPVPGMYAAGWAATGPIGIIASTMVGAFAVADEIVHDWKSGAPTLSGSRDADETLAPGLDHPHVVSYDDWLAIDAVERERGAKLNKPREKFIHVHDMLAVLGRE</sequence>
<keyword evidence="5 6" id="KW-0560">Oxidoreductase</keyword>
<evidence type="ECO:0000313" key="6">
    <source>
        <dbReference type="EMBL" id="WFD36594.1"/>
    </source>
</evidence>
<protein>
    <submittedName>
        <fullName evidence="6">Adrenodoxin-NADP(+) reductase</fullName>
        <ecNumber evidence="6">1.18.1.6</ecNumber>
    </submittedName>
</protein>
<dbReference type="PANTHER" id="PTHR48467:SF1">
    <property type="entry name" value="GLUTAMATE SYNTHASE 1 [NADH], CHLOROPLASTIC-LIKE"/>
    <property type="match status" value="1"/>
</dbReference>
<dbReference type="EMBL" id="CP119881">
    <property type="protein sequence ID" value="WFD36594.1"/>
    <property type="molecule type" value="Genomic_DNA"/>
</dbReference>
<evidence type="ECO:0000256" key="2">
    <source>
        <dbReference type="ARBA" id="ARBA00022630"/>
    </source>
</evidence>
<reference evidence="6" key="1">
    <citation type="submission" date="2023-03" db="EMBL/GenBank/DDBJ databases">
        <title>Mating type loci evolution in Malassezia.</title>
        <authorList>
            <person name="Coelho M.A."/>
        </authorList>
    </citation>
    <scope>NUCLEOTIDE SEQUENCE</scope>
    <source>
        <strain evidence="6">CBS 11721</strain>
    </source>
</reference>
<dbReference type="GO" id="GO:0016491">
    <property type="term" value="F:oxidoreductase activity"/>
    <property type="evidence" value="ECO:0007669"/>
    <property type="project" value="UniProtKB-KW"/>
</dbReference>
<dbReference type="InterPro" id="IPR036188">
    <property type="entry name" value="FAD/NAD-bd_sf"/>
</dbReference>
<keyword evidence="2" id="KW-0285">Flavoprotein</keyword>
<gene>
    <name evidence="6" type="primary">ARH1</name>
    <name evidence="6" type="ORF">MCUN1_003477</name>
</gene>
<evidence type="ECO:0000256" key="1">
    <source>
        <dbReference type="ARBA" id="ARBA00001974"/>
    </source>
</evidence>
<comment type="cofactor">
    <cofactor evidence="1">
        <name>FAD</name>
        <dbReference type="ChEBI" id="CHEBI:57692"/>
    </cofactor>
</comment>
<proteinExistence type="predicted"/>
<dbReference type="Proteomes" id="UP001219933">
    <property type="component" value="Chromosome 5"/>
</dbReference>
<organism evidence="6 7">
    <name type="scientific">Malassezia cuniculi</name>
    <dbReference type="NCBI Taxonomy" id="948313"/>
    <lineage>
        <taxon>Eukaryota</taxon>
        <taxon>Fungi</taxon>
        <taxon>Dikarya</taxon>
        <taxon>Basidiomycota</taxon>
        <taxon>Ustilaginomycotina</taxon>
        <taxon>Malasseziomycetes</taxon>
        <taxon>Malasseziales</taxon>
        <taxon>Malasseziaceae</taxon>
        <taxon>Malassezia</taxon>
    </lineage>
</organism>
<dbReference type="GO" id="GO:0072546">
    <property type="term" value="C:EMC complex"/>
    <property type="evidence" value="ECO:0007669"/>
    <property type="project" value="InterPro"/>
</dbReference>
<dbReference type="Gene3D" id="3.50.50.60">
    <property type="entry name" value="FAD/NAD(P)-binding domain"/>
    <property type="match status" value="1"/>
</dbReference>
<evidence type="ECO:0000256" key="5">
    <source>
        <dbReference type="ARBA" id="ARBA00023002"/>
    </source>
</evidence>
<dbReference type="SUPFAM" id="SSF51971">
    <property type="entry name" value="Nucleotide-binding domain"/>
    <property type="match status" value="1"/>
</dbReference>
<dbReference type="EC" id="1.18.1.6" evidence="6"/>
<keyword evidence="7" id="KW-1185">Reference proteome</keyword>
<keyword evidence="3" id="KW-0274">FAD</keyword>
<keyword evidence="4" id="KW-0521">NADP</keyword>
<evidence type="ECO:0000256" key="3">
    <source>
        <dbReference type="ARBA" id="ARBA00022827"/>
    </source>
</evidence>
<evidence type="ECO:0000256" key="4">
    <source>
        <dbReference type="ARBA" id="ARBA00022857"/>
    </source>
</evidence>
<dbReference type="Gene3D" id="3.40.50.720">
    <property type="entry name" value="NAD(P)-binding Rossmann-like Domain"/>
    <property type="match status" value="1"/>
</dbReference>
<dbReference type="InterPro" id="IPR005366">
    <property type="entry name" value="EMC8/9"/>
</dbReference>
<accession>A0AAF0EWU2</accession>